<dbReference type="RefSeq" id="WP_135181354.1">
    <property type="nucleotide sequence ID" value="NZ_JADGKZ010000002.1"/>
</dbReference>
<keyword evidence="4 6" id="KW-0413">Isomerase</keyword>
<gene>
    <name evidence="6" type="ORF">E4T82_02700</name>
</gene>
<name>A0A4Y9JEP5_9STRE</name>
<dbReference type="EMBL" id="SPPD01000002">
    <property type="protein sequence ID" value="TFU98688.1"/>
    <property type="molecule type" value="Genomic_DNA"/>
</dbReference>
<dbReference type="GO" id="GO:0009236">
    <property type="term" value="P:cobalamin biosynthetic process"/>
    <property type="evidence" value="ECO:0007669"/>
    <property type="project" value="UniProtKB-UniPathway"/>
</dbReference>
<comment type="pathway">
    <text evidence="1">Cofactor biosynthesis; adenosylcobalamin biosynthesis.</text>
</comment>
<dbReference type="Gene3D" id="3.40.50.10230">
    <property type="entry name" value="Cobalamin biosynthesis CobH/CbiC, precorrin-8X methylmutase"/>
    <property type="match status" value="1"/>
</dbReference>
<evidence type="ECO:0000256" key="4">
    <source>
        <dbReference type="ARBA" id="ARBA00023235"/>
    </source>
</evidence>
<dbReference type="OrthoDB" id="9780708at2"/>
<keyword evidence="3" id="KW-0169">Cobalamin biosynthesis</keyword>
<dbReference type="NCBIfam" id="NF006137">
    <property type="entry name" value="PRK08286.1"/>
    <property type="match status" value="1"/>
</dbReference>
<dbReference type="InterPro" id="IPR003722">
    <property type="entry name" value="Cbl_synth_CobH/CbiC"/>
</dbReference>
<evidence type="ECO:0000313" key="7">
    <source>
        <dbReference type="Proteomes" id="UP000297253"/>
    </source>
</evidence>
<accession>A0A4Y9JEP5</accession>
<dbReference type="PANTHER" id="PTHR43588">
    <property type="entry name" value="COBALT-PRECORRIN-8 METHYLMUTASE"/>
    <property type="match status" value="1"/>
</dbReference>
<dbReference type="Proteomes" id="UP000297253">
    <property type="component" value="Unassembled WGS sequence"/>
</dbReference>
<evidence type="ECO:0000256" key="1">
    <source>
        <dbReference type="ARBA" id="ARBA00004953"/>
    </source>
</evidence>
<sequence>MSYIQNPSSIEETSFKIIQSVIDEEHPDYHFQTEMEESIIKRAIHTSGDFDYLYNLRFTHGVNDKIIEILKNKGTILVDSSISLNGINKRVLDQMGVRYECLINHEEVVQLAREKQITRAMAAVEYAAKNIEGPKVFAFGGAPTAVFHLLDLVEQGLIDEDAVIGVPVGFINVEECKEALLASKLPAIATVGRKGGSTIVVAIINAIIYQMKEVITDDYVRYSTPTTKKEGEE</sequence>
<evidence type="ECO:0000259" key="5">
    <source>
        <dbReference type="Pfam" id="PF02570"/>
    </source>
</evidence>
<evidence type="ECO:0000256" key="2">
    <source>
        <dbReference type="ARBA" id="ARBA00009774"/>
    </source>
</evidence>
<dbReference type="UniPathway" id="UPA00148"/>
<dbReference type="SUPFAM" id="SSF63965">
    <property type="entry name" value="Precorrin-8X methylmutase CbiC/CobH"/>
    <property type="match status" value="1"/>
</dbReference>
<dbReference type="InterPro" id="IPR036588">
    <property type="entry name" value="CobH/CbiC_sf"/>
</dbReference>
<dbReference type="Pfam" id="PF02570">
    <property type="entry name" value="CbiC"/>
    <property type="match status" value="1"/>
</dbReference>
<organism evidence="6 7">
    <name type="scientific">Streptococcus cuniculi</name>
    <dbReference type="NCBI Taxonomy" id="1432788"/>
    <lineage>
        <taxon>Bacteria</taxon>
        <taxon>Bacillati</taxon>
        <taxon>Bacillota</taxon>
        <taxon>Bacilli</taxon>
        <taxon>Lactobacillales</taxon>
        <taxon>Streptococcaceae</taxon>
        <taxon>Streptococcus</taxon>
    </lineage>
</organism>
<proteinExistence type="inferred from homology"/>
<comment type="caution">
    <text evidence="6">The sequence shown here is derived from an EMBL/GenBank/DDBJ whole genome shotgun (WGS) entry which is preliminary data.</text>
</comment>
<protein>
    <submittedName>
        <fullName evidence="6">Cobalt-precorrin-8 methylmutase</fullName>
        <ecNumber evidence="6">5.4.99.60</ecNumber>
    </submittedName>
</protein>
<evidence type="ECO:0000313" key="6">
    <source>
        <dbReference type="EMBL" id="TFU98688.1"/>
    </source>
</evidence>
<dbReference type="GO" id="GO:0016993">
    <property type="term" value="F:precorrin-8X methylmutase activity"/>
    <property type="evidence" value="ECO:0007669"/>
    <property type="project" value="InterPro"/>
</dbReference>
<dbReference type="EC" id="5.4.99.60" evidence="6"/>
<feature type="domain" description="Cobalamin biosynthesis precorrin-8X methylmutase CobH/CbiC" evidence="5">
    <location>
        <begin position="10"/>
        <end position="209"/>
    </location>
</feature>
<comment type="similarity">
    <text evidence="2">Belongs to the CobH/CbiC family.</text>
</comment>
<dbReference type="GO" id="GO:0043778">
    <property type="term" value="F:cobalt-precorrin-8 methylmutase activity"/>
    <property type="evidence" value="ECO:0007669"/>
    <property type="project" value="UniProtKB-EC"/>
</dbReference>
<dbReference type="PANTHER" id="PTHR43588:SF1">
    <property type="entry name" value="COBALT-PRECORRIN-8 METHYLMUTASE"/>
    <property type="match status" value="1"/>
</dbReference>
<reference evidence="6 7" key="1">
    <citation type="submission" date="2019-03" db="EMBL/GenBank/DDBJ databases">
        <title>Diversity of the mouse oral microbiome.</title>
        <authorList>
            <person name="Joseph S."/>
            <person name="Aduse-Opoku J."/>
            <person name="Curtis M."/>
            <person name="Wade W."/>
            <person name="Hashim A."/>
        </authorList>
    </citation>
    <scope>NUCLEOTIDE SEQUENCE [LARGE SCALE GENOMIC DNA]</scope>
    <source>
        <strain evidence="6 7">WM131</strain>
    </source>
</reference>
<evidence type="ECO:0000256" key="3">
    <source>
        <dbReference type="ARBA" id="ARBA00022573"/>
    </source>
</evidence>
<dbReference type="AlphaFoldDB" id="A0A4Y9JEP5"/>